<feature type="binding site" evidence="8">
    <location>
        <position position="178"/>
    </location>
    <ligand>
        <name>Zn(2+)</name>
        <dbReference type="ChEBI" id="CHEBI:29105"/>
        <label>2</label>
    </ligand>
</feature>
<dbReference type="InterPro" id="IPR023367">
    <property type="entry name" value="Peptidase_M42_dom2"/>
</dbReference>
<evidence type="ECO:0000256" key="2">
    <source>
        <dbReference type="ARBA" id="ARBA00022438"/>
    </source>
</evidence>
<dbReference type="Gene3D" id="2.40.30.40">
    <property type="entry name" value="Peptidase M42, domain 2"/>
    <property type="match status" value="1"/>
</dbReference>
<protein>
    <submittedName>
        <fullName evidence="9">Peptidase M42</fullName>
    </submittedName>
</protein>
<name>A0AAU9F591_9BACT</name>
<proteinExistence type="inferred from homology"/>
<reference evidence="10" key="1">
    <citation type="journal article" date="2023" name="Arch. Microbiol.">
        <title>Desulfoferula mesophilus gen. nov. sp. nov., a mesophilic sulfate-reducing bacterium isolated from a brackish lake sediment.</title>
        <authorList>
            <person name="Watanabe T."/>
            <person name="Yabe T."/>
            <person name="Tsuji J.M."/>
            <person name="Fukui M."/>
        </authorList>
    </citation>
    <scope>NUCLEOTIDE SEQUENCE [LARGE SCALE GENOMIC DNA]</scope>
    <source>
        <strain evidence="10">12FAK</strain>
    </source>
</reference>
<dbReference type="PANTHER" id="PTHR32481:SF0">
    <property type="entry name" value="AMINOPEPTIDASE YPDE-RELATED"/>
    <property type="match status" value="1"/>
</dbReference>
<dbReference type="Gene3D" id="3.40.630.10">
    <property type="entry name" value="Zn peptidases"/>
    <property type="match status" value="1"/>
</dbReference>
<evidence type="ECO:0000313" key="9">
    <source>
        <dbReference type="EMBL" id="BEQ16752.1"/>
    </source>
</evidence>
<evidence type="ECO:0000256" key="1">
    <source>
        <dbReference type="ARBA" id="ARBA00006272"/>
    </source>
</evidence>
<feature type="binding site" evidence="8">
    <location>
        <position position="322"/>
    </location>
    <ligand>
        <name>Zn(2+)</name>
        <dbReference type="ChEBI" id="CHEBI:29105"/>
        <label>2</label>
    </ligand>
</feature>
<feature type="binding site" evidence="8">
    <location>
        <position position="178"/>
    </location>
    <ligand>
        <name>Zn(2+)</name>
        <dbReference type="ChEBI" id="CHEBI:29105"/>
        <label>1</label>
    </ligand>
</feature>
<evidence type="ECO:0000256" key="4">
    <source>
        <dbReference type="ARBA" id="ARBA00022723"/>
    </source>
</evidence>
<dbReference type="KEGG" id="dmp:FAK_38180"/>
<comment type="similarity">
    <text evidence="1 6">Belongs to the peptidase M42 family.</text>
</comment>
<evidence type="ECO:0000256" key="7">
    <source>
        <dbReference type="PIRSR" id="PIRSR001123-1"/>
    </source>
</evidence>
<evidence type="ECO:0000256" key="3">
    <source>
        <dbReference type="ARBA" id="ARBA00022670"/>
    </source>
</evidence>
<evidence type="ECO:0000256" key="5">
    <source>
        <dbReference type="ARBA" id="ARBA00022801"/>
    </source>
</evidence>
<feature type="binding site" evidence="8">
    <location>
        <position position="64"/>
    </location>
    <ligand>
        <name>Zn(2+)</name>
        <dbReference type="ChEBI" id="CHEBI:29105"/>
        <label>1</label>
    </ligand>
</feature>
<dbReference type="GO" id="GO:0004177">
    <property type="term" value="F:aminopeptidase activity"/>
    <property type="evidence" value="ECO:0007669"/>
    <property type="project" value="UniProtKB-UniRule"/>
</dbReference>
<comment type="cofactor">
    <cofactor evidence="8">
        <name>a divalent metal cation</name>
        <dbReference type="ChEBI" id="CHEBI:60240"/>
    </cofactor>
    <text evidence="8">Binds 2 divalent metal cations per subunit.</text>
</comment>
<keyword evidence="3" id="KW-0645">Protease</keyword>
<gene>
    <name evidence="9" type="ORF">FAK_38180</name>
</gene>
<dbReference type="Proteomes" id="UP001366166">
    <property type="component" value="Chromosome"/>
</dbReference>
<keyword evidence="10" id="KW-1185">Reference proteome</keyword>
<dbReference type="GO" id="GO:0046872">
    <property type="term" value="F:metal ion binding"/>
    <property type="evidence" value="ECO:0007669"/>
    <property type="project" value="UniProtKB-UniRule"/>
</dbReference>
<evidence type="ECO:0000313" key="10">
    <source>
        <dbReference type="Proteomes" id="UP001366166"/>
    </source>
</evidence>
<dbReference type="EMBL" id="AP028679">
    <property type="protein sequence ID" value="BEQ16752.1"/>
    <property type="molecule type" value="Genomic_DNA"/>
</dbReference>
<dbReference type="AlphaFoldDB" id="A0AAU9F591"/>
<keyword evidence="5" id="KW-0378">Hydrolase</keyword>
<dbReference type="PIRSF" id="PIRSF001123">
    <property type="entry name" value="PepA_GA"/>
    <property type="match status" value="1"/>
</dbReference>
<dbReference type="InterPro" id="IPR008007">
    <property type="entry name" value="Peptidase_M42"/>
</dbReference>
<keyword evidence="4 8" id="KW-0479">Metal-binding</keyword>
<feature type="binding site" evidence="8">
    <location>
        <position position="213"/>
    </location>
    <ligand>
        <name>Zn(2+)</name>
        <dbReference type="ChEBI" id="CHEBI:29105"/>
        <label>2</label>
    </ligand>
</feature>
<dbReference type="SUPFAM" id="SSF101821">
    <property type="entry name" value="Aminopeptidase/glucanase lid domain"/>
    <property type="match status" value="1"/>
</dbReference>
<dbReference type="GO" id="GO:0006508">
    <property type="term" value="P:proteolysis"/>
    <property type="evidence" value="ECO:0007669"/>
    <property type="project" value="UniProtKB-KW"/>
</dbReference>
<dbReference type="SUPFAM" id="SSF53187">
    <property type="entry name" value="Zn-dependent exopeptidases"/>
    <property type="match status" value="1"/>
</dbReference>
<accession>A0AAU9F591</accession>
<feature type="active site" description="Proton acceptor" evidence="7">
    <location>
        <position position="212"/>
    </location>
</feature>
<keyword evidence="2" id="KW-0031">Aminopeptidase</keyword>
<feature type="binding site" evidence="8">
    <location>
        <position position="235"/>
    </location>
    <ligand>
        <name>Zn(2+)</name>
        <dbReference type="ChEBI" id="CHEBI:29105"/>
        <label>1</label>
    </ligand>
</feature>
<sequence>MSLIELLDALCPPLGPPGREDDIRAVVRAIVEPLAHRVEVDRLGNLRVWWGDPQARPLVMLDAHLDEVALIVQHIDEQGFIRVAPLGGLDRRLLPGSKVILQPAPGQSLGAVCGLLPPHVSGGKGEEKSQPWEQIFLDAGLGSAAEAAQAGLEIGTCGVLDLGHGPLGRGYYHARNLDNRAGCAVLVWLLRRLAAEQRELGFGLVMNFSVAEEVGLRGAITAAFDLAPDLALAVESTVGETPGVEAARTPTRLGQGPAITVADGRIVVPRAVVDSLEAAGREAGIACQRKRPPFGGTNAGAIHLSRGGVLTGVVSVPTRYIHSPASVLKLSDLEQLGELVWAWLGRAGELL</sequence>
<dbReference type="PANTHER" id="PTHR32481">
    <property type="entry name" value="AMINOPEPTIDASE"/>
    <property type="match status" value="1"/>
</dbReference>
<dbReference type="RefSeq" id="WP_338603033.1">
    <property type="nucleotide sequence ID" value="NZ_AP028679.1"/>
</dbReference>
<evidence type="ECO:0000256" key="8">
    <source>
        <dbReference type="PIRSR" id="PIRSR001123-2"/>
    </source>
</evidence>
<organism evidence="9 10">
    <name type="scientific">Desulfoferula mesophila</name>
    <dbReference type="NCBI Taxonomy" id="3058419"/>
    <lineage>
        <taxon>Bacteria</taxon>
        <taxon>Pseudomonadati</taxon>
        <taxon>Thermodesulfobacteriota</taxon>
        <taxon>Desulfarculia</taxon>
        <taxon>Desulfarculales</taxon>
        <taxon>Desulfarculaceae</taxon>
        <taxon>Desulfoferula</taxon>
    </lineage>
</organism>
<dbReference type="Pfam" id="PF05343">
    <property type="entry name" value="Peptidase_M42"/>
    <property type="match status" value="1"/>
</dbReference>
<dbReference type="InterPro" id="IPR051464">
    <property type="entry name" value="Peptidase_M42_aminopept"/>
</dbReference>
<evidence type="ECO:0000256" key="6">
    <source>
        <dbReference type="PIRNR" id="PIRNR001123"/>
    </source>
</evidence>